<feature type="domain" description="Ubiquitin-like" evidence="1">
    <location>
        <begin position="527"/>
        <end position="561"/>
    </location>
</feature>
<evidence type="ECO:0000259" key="2">
    <source>
        <dbReference type="PROSITE" id="PS50181"/>
    </source>
</evidence>
<dbReference type="Proteomes" id="UP000565441">
    <property type="component" value="Unassembled WGS sequence"/>
</dbReference>
<accession>A0A8H5H3I1</accession>
<reference evidence="3 4" key="1">
    <citation type="journal article" date="2020" name="ISME J.">
        <title>Uncovering the hidden diversity of litter-decomposition mechanisms in mushroom-forming fungi.</title>
        <authorList>
            <person name="Floudas D."/>
            <person name="Bentzer J."/>
            <person name="Ahren D."/>
            <person name="Johansson T."/>
            <person name="Persson P."/>
            <person name="Tunlid A."/>
        </authorList>
    </citation>
    <scope>NUCLEOTIDE SEQUENCE [LARGE SCALE GENOMIC DNA]</scope>
    <source>
        <strain evidence="3 4">CBS 661.87</strain>
    </source>
</reference>
<dbReference type="Gene3D" id="3.80.10.10">
    <property type="entry name" value="Ribonuclease Inhibitor"/>
    <property type="match status" value="1"/>
</dbReference>
<dbReference type="EMBL" id="JAACJP010000031">
    <property type="protein sequence ID" value="KAF5375956.1"/>
    <property type="molecule type" value="Genomic_DNA"/>
</dbReference>
<dbReference type="InterPro" id="IPR000626">
    <property type="entry name" value="Ubiquitin-like_dom"/>
</dbReference>
<evidence type="ECO:0000313" key="3">
    <source>
        <dbReference type="EMBL" id="KAF5375956.1"/>
    </source>
</evidence>
<keyword evidence="4" id="KW-1185">Reference proteome</keyword>
<name>A0A8H5H3I1_9AGAR</name>
<dbReference type="SUPFAM" id="SSF54236">
    <property type="entry name" value="Ubiquitin-like"/>
    <property type="match status" value="1"/>
</dbReference>
<evidence type="ECO:0000259" key="1">
    <source>
        <dbReference type="PROSITE" id="PS50053"/>
    </source>
</evidence>
<dbReference type="InterPro" id="IPR001810">
    <property type="entry name" value="F-box_dom"/>
</dbReference>
<dbReference type="PROSITE" id="PS50053">
    <property type="entry name" value="UBIQUITIN_2"/>
    <property type="match status" value="1"/>
</dbReference>
<gene>
    <name evidence="3" type="ORF">D9615_008157</name>
</gene>
<dbReference type="AlphaFoldDB" id="A0A8H5H3I1"/>
<comment type="caution">
    <text evidence="3">The sequence shown here is derived from an EMBL/GenBank/DDBJ whole genome shotgun (WGS) entry which is preliminary data.</text>
</comment>
<organism evidence="3 4">
    <name type="scientific">Tricholomella constricta</name>
    <dbReference type="NCBI Taxonomy" id="117010"/>
    <lineage>
        <taxon>Eukaryota</taxon>
        <taxon>Fungi</taxon>
        <taxon>Dikarya</taxon>
        <taxon>Basidiomycota</taxon>
        <taxon>Agaricomycotina</taxon>
        <taxon>Agaricomycetes</taxon>
        <taxon>Agaricomycetidae</taxon>
        <taxon>Agaricales</taxon>
        <taxon>Tricholomatineae</taxon>
        <taxon>Lyophyllaceae</taxon>
        <taxon>Tricholomella</taxon>
    </lineage>
</organism>
<dbReference type="InterPro" id="IPR036047">
    <property type="entry name" value="F-box-like_dom_sf"/>
</dbReference>
<protein>
    <recommendedName>
        <fullName evidence="5">F-box domain-containing protein</fullName>
    </recommendedName>
</protein>
<dbReference type="Gene3D" id="3.10.20.90">
    <property type="entry name" value="Phosphatidylinositol 3-kinase Catalytic Subunit, Chain A, domain 1"/>
    <property type="match status" value="1"/>
</dbReference>
<dbReference type="InterPro" id="IPR032675">
    <property type="entry name" value="LRR_dom_sf"/>
</dbReference>
<dbReference type="OrthoDB" id="2994615at2759"/>
<dbReference type="Pfam" id="PF11976">
    <property type="entry name" value="Rad60-SLD"/>
    <property type="match status" value="1"/>
</dbReference>
<feature type="domain" description="F-box" evidence="2">
    <location>
        <begin position="68"/>
        <end position="122"/>
    </location>
</feature>
<proteinExistence type="predicted"/>
<sequence length="572" mass="64848">MLESFNTVEELADAFRQLSLDDWSLQDLDPLYFGPNHPLTSPFLHKTPPSPTSLPGSSDVDSIPPPAGKALERMPDDIIYQLFNFLQTADPLESLRTTVTLSHVCAQWRAVAINAPLLWTYVKLSWTRKRINHSQVVEKFLSRSQHLPLTIHLVLDLFLERYVYQWAHALSAHAHRFHELIMIVNSGLPLRVAMQVILPLEMPRLIHFDFAMLGNTGCTVAMKPRPAEQATRLGDHLVIPKSPVSYLDWTVRNFHITSLSLKYLDLGMSELFPILIMTQSTLTHLEYYNVTADDNIFPRITLPKLTSLQIGYTWARSAWSLVEWLICPNLRSVYVHDFGRCPEARTPLDVRDDTAEWPDWAANKDARELLIALCPFTQITSLTLRGVTCFFSTFEEVTLPLQHLFRGLESLVLVQSDSQFFHALFDITLDSIPADLGALSELVITSDDYPLVLDYLRLRAARGLPKLTLFSVNPRMAILRHFYRDFSNDFHVRGQVKHQPRKETRSMGVHPYPREARPARSIIGTFKFVYDGTRVQPDDTPGGLGMEDGDQIDAFLEQLGGGGGGGPRPNQN</sequence>
<evidence type="ECO:0008006" key="5">
    <source>
        <dbReference type="Google" id="ProtNLM"/>
    </source>
</evidence>
<dbReference type="InterPro" id="IPR022617">
    <property type="entry name" value="Rad60/SUMO-like_dom"/>
</dbReference>
<evidence type="ECO:0000313" key="4">
    <source>
        <dbReference type="Proteomes" id="UP000565441"/>
    </source>
</evidence>
<dbReference type="InterPro" id="IPR029071">
    <property type="entry name" value="Ubiquitin-like_domsf"/>
</dbReference>
<dbReference type="SUPFAM" id="SSF81383">
    <property type="entry name" value="F-box domain"/>
    <property type="match status" value="1"/>
</dbReference>
<dbReference type="PROSITE" id="PS50181">
    <property type="entry name" value="FBOX"/>
    <property type="match status" value="1"/>
</dbReference>